<evidence type="ECO:0000313" key="11">
    <source>
        <dbReference type="Proteomes" id="UP000191153"/>
    </source>
</evidence>
<gene>
    <name evidence="10" type="ORF">SAMN02745174_01001</name>
</gene>
<feature type="transmembrane region" description="Helical" evidence="8">
    <location>
        <begin position="387"/>
        <end position="409"/>
    </location>
</feature>
<dbReference type="GO" id="GO:0015333">
    <property type="term" value="F:peptide:proton symporter activity"/>
    <property type="evidence" value="ECO:0007669"/>
    <property type="project" value="UniProtKB-ARBA"/>
</dbReference>
<feature type="transmembrane region" description="Helical" evidence="8">
    <location>
        <begin position="421"/>
        <end position="440"/>
    </location>
</feature>
<feature type="transmembrane region" description="Helical" evidence="8">
    <location>
        <begin position="57"/>
        <end position="76"/>
    </location>
</feature>
<feature type="transmembrane region" description="Helical" evidence="8">
    <location>
        <begin position="460"/>
        <end position="478"/>
    </location>
</feature>
<dbReference type="InterPro" id="IPR005279">
    <property type="entry name" value="Dipep/tripep_permease"/>
</dbReference>
<dbReference type="EMBL" id="FUWX01000007">
    <property type="protein sequence ID" value="SJZ59163.1"/>
    <property type="molecule type" value="Genomic_DNA"/>
</dbReference>
<dbReference type="SUPFAM" id="SSF103473">
    <property type="entry name" value="MFS general substrate transporter"/>
    <property type="match status" value="1"/>
</dbReference>
<feature type="transmembrane region" description="Helical" evidence="8">
    <location>
        <begin position="347"/>
        <end position="367"/>
    </location>
</feature>
<feature type="transmembrane region" description="Helical" evidence="8">
    <location>
        <begin position="270"/>
        <end position="287"/>
    </location>
</feature>
<keyword evidence="2 7" id="KW-0813">Transport</keyword>
<feature type="transmembrane region" description="Helical" evidence="8">
    <location>
        <begin position="149"/>
        <end position="172"/>
    </location>
</feature>
<dbReference type="InterPro" id="IPR020846">
    <property type="entry name" value="MFS_dom"/>
</dbReference>
<feature type="transmembrane region" description="Helical" evidence="8">
    <location>
        <begin position="20"/>
        <end position="45"/>
    </location>
</feature>
<evidence type="ECO:0000256" key="7">
    <source>
        <dbReference type="RuleBase" id="RU003755"/>
    </source>
</evidence>
<proteinExistence type="inferred from homology"/>
<protein>
    <submittedName>
        <fullName evidence="10">Proton-dependent oligopeptide transporter, POT family</fullName>
    </submittedName>
</protein>
<dbReference type="Gene3D" id="1.20.1250.20">
    <property type="entry name" value="MFS general substrate transporter like domains"/>
    <property type="match status" value="1"/>
</dbReference>
<sequence length="488" mass="53691">MEQVLSEEQKVSIFTQPKPFYLIFFIEFWERFGFYATQGILARYFVEALGFSQEKSFATFGAFSALVYGLVVAGGFLGDKILGTKRTIVLGTIVLAIGYFLMAFSSTSTIFLALGVICTGNGLFKANPSSLLSKCYGKNDPRIHGAFTLYYMAVNIGSFIALILSPTIAQYFGWNEAFLLSGIGLIIALVNYFAMRKTVANVGSPADEEKLHLGKLGVVVIAVIGVCFLCQFFLQHLVVAHTFLWLVTLGTVGFFIKEMMKEDLASRKKMLVALVLMVEAIIFFTLYQQMPTSLNFFAIYNVNNHILGFNINPQTFQSLNPFWIILLSPLLAMAYSKFSLEGRDLSVASKFALGMTLCGISFSLLYFAKFFADSQGLVSSGWIVASYFFQSAGELLISALGVAMVAELVPERIMGFIMGMWFLTSAIAGVTGGILASFTAVPETSVVNKFHTLAVYTNTFGKIGVITLIIAIVMWIFVPKINKYISGK</sequence>
<feature type="transmembrane region" description="Helical" evidence="8">
    <location>
        <begin position="322"/>
        <end position="340"/>
    </location>
</feature>
<dbReference type="PANTHER" id="PTHR23517">
    <property type="entry name" value="RESISTANCE PROTEIN MDTM, PUTATIVE-RELATED-RELATED"/>
    <property type="match status" value="1"/>
</dbReference>
<feature type="domain" description="Major facilitator superfamily (MFS) profile" evidence="9">
    <location>
        <begin position="19"/>
        <end position="482"/>
    </location>
</feature>
<dbReference type="CDD" id="cd17346">
    <property type="entry name" value="MFS_DtpA_like"/>
    <property type="match status" value="1"/>
</dbReference>
<dbReference type="Pfam" id="PF00854">
    <property type="entry name" value="PTR2"/>
    <property type="match status" value="1"/>
</dbReference>
<dbReference type="InterPro" id="IPR050171">
    <property type="entry name" value="MFS_Transporters"/>
</dbReference>
<dbReference type="GO" id="GO:0071916">
    <property type="term" value="F:dipeptide transmembrane transporter activity"/>
    <property type="evidence" value="ECO:0007669"/>
    <property type="project" value="UniProtKB-ARBA"/>
</dbReference>
<feature type="transmembrane region" description="Helical" evidence="8">
    <location>
        <begin position="178"/>
        <end position="195"/>
    </location>
</feature>
<reference evidence="10 11" key="1">
    <citation type="submission" date="2017-02" db="EMBL/GenBank/DDBJ databases">
        <authorList>
            <person name="Peterson S.W."/>
        </authorList>
    </citation>
    <scope>NUCLEOTIDE SEQUENCE [LARGE SCALE GENOMIC DNA]</scope>
    <source>
        <strain evidence="10 11">ATCC 700028</strain>
    </source>
</reference>
<comment type="subcellular location">
    <subcellularLocation>
        <location evidence="1">Cell membrane</location>
        <topology evidence="1">Multi-pass membrane protein</topology>
    </subcellularLocation>
    <subcellularLocation>
        <location evidence="7">Membrane</location>
        <topology evidence="7">Multi-pass membrane protein</topology>
    </subcellularLocation>
</comment>
<dbReference type="PROSITE" id="PS01023">
    <property type="entry name" value="PTR2_2"/>
    <property type="match status" value="1"/>
</dbReference>
<feature type="transmembrane region" description="Helical" evidence="8">
    <location>
        <begin position="88"/>
        <end position="104"/>
    </location>
</feature>
<dbReference type="Proteomes" id="UP000191153">
    <property type="component" value="Unassembled WGS sequence"/>
</dbReference>
<evidence type="ECO:0000256" key="5">
    <source>
        <dbReference type="ARBA" id="ARBA00022989"/>
    </source>
</evidence>
<evidence type="ECO:0000256" key="8">
    <source>
        <dbReference type="SAM" id="Phobius"/>
    </source>
</evidence>
<feature type="transmembrane region" description="Helical" evidence="8">
    <location>
        <begin position="216"/>
        <end position="234"/>
    </location>
</feature>
<dbReference type="InterPro" id="IPR018456">
    <property type="entry name" value="PTR2_symporter_CS"/>
</dbReference>
<accession>A0A1T4LWN9</accession>
<feature type="transmembrane region" description="Helical" evidence="8">
    <location>
        <begin position="240"/>
        <end position="258"/>
    </location>
</feature>
<comment type="similarity">
    <text evidence="7">Belongs to the major facilitator superfamily. Proton-dependent oligopeptide transporter (POT/PTR) (TC 2.A.17) family.</text>
</comment>
<dbReference type="GO" id="GO:0035443">
    <property type="term" value="P:tripeptide transmembrane transport"/>
    <property type="evidence" value="ECO:0007669"/>
    <property type="project" value="UniProtKB-ARBA"/>
</dbReference>
<keyword evidence="4 7" id="KW-0812">Transmembrane</keyword>
<evidence type="ECO:0000313" key="10">
    <source>
        <dbReference type="EMBL" id="SJZ59163.1"/>
    </source>
</evidence>
<dbReference type="GO" id="GO:0005886">
    <property type="term" value="C:plasma membrane"/>
    <property type="evidence" value="ECO:0007669"/>
    <property type="project" value="UniProtKB-SubCell"/>
</dbReference>
<evidence type="ECO:0000259" key="9">
    <source>
        <dbReference type="PROSITE" id="PS50850"/>
    </source>
</evidence>
<keyword evidence="3" id="KW-1003">Cell membrane</keyword>
<dbReference type="GO" id="GO:0042937">
    <property type="term" value="F:tripeptide transmembrane transporter activity"/>
    <property type="evidence" value="ECO:0007669"/>
    <property type="project" value="UniProtKB-ARBA"/>
</dbReference>
<dbReference type="AlphaFoldDB" id="A0A1T4LWN9"/>
<feature type="transmembrane region" description="Helical" evidence="8">
    <location>
        <begin position="110"/>
        <end position="128"/>
    </location>
</feature>
<dbReference type="InterPro" id="IPR036259">
    <property type="entry name" value="MFS_trans_sf"/>
</dbReference>
<organism evidence="10 11">
    <name type="scientific">Cetobacterium ceti</name>
    <dbReference type="NCBI Taxonomy" id="180163"/>
    <lineage>
        <taxon>Bacteria</taxon>
        <taxon>Fusobacteriati</taxon>
        <taxon>Fusobacteriota</taxon>
        <taxon>Fusobacteriia</taxon>
        <taxon>Fusobacteriales</taxon>
        <taxon>Fusobacteriaceae</taxon>
        <taxon>Cetobacterium</taxon>
    </lineage>
</organism>
<dbReference type="FunFam" id="1.20.1250.20:FF:000017">
    <property type="entry name" value="Dipeptide and tripeptide permease A"/>
    <property type="match status" value="1"/>
</dbReference>
<dbReference type="RefSeq" id="WP_078693516.1">
    <property type="nucleotide sequence ID" value="NZ_FUWX01000007.1"/>
</dbReference>
<dbReference type="PANTHER" id="PTHR23517:SF15">
    <property type="entry name" value="PROTON-DEPENDENT OLIGOPEPTIDE FAMILY TRANSPORT PROTEIN"/>
    <property type="match status" value="1"/>
</dbReference>
<dbReference type="PROSITE" id="PS50850">
    <property type="entry name" value="MFS"/>
    <property type="match status" value="1"/>
</dbReference>
<evidence type="ECO:0000256" key="2">
    <source>
        <dbReference type="ARBA" id="ARBA00022448"/>
    </source>
</evidence>
<dbReference type="PROSITE" id="PS01022">
    <property type="entry name" value="PTR2_1"/>
    <property type="match status" value="1"/>
</dbReference>
<dbReference type="InterPro" id="IPR000109">
    <property type="entry name" value="POT_fam"/>
</dbReference>
<evidence type="ECO:0000256" key="4">
    <source>
        <dbReference type="ARBA" id="ARBA00022692"/>
    </source>
</evidence>
<dbReference type="OrthoDB" id="9772725at2"/>
<keyword evidence="6 8" id="KW-0472">Membrane</keyword>
<name>A0A1T4LWN9_9FUSO</name>
<evidence type="ECO:0000256" key="3">
    <source>
        <dbReference type="ARBA" id="ARBA00022475"/>
    </source>
</evidence>
<dbReference type="NCBIfam" id="TIGR00924">
    <property type="entry name" value="yjdL_sub1_fam"/>
    <property type="match status" value="1"/>
</dbReference>
<keyword evidence="5 8" id="KW-1133">Transmembrane helix</keyword>
<evidence type="ECO:0000256" key="1">
    <source>
        <dbReference type="ARBA" id="ARBA00004651"/>
    </source>
</evidence>
<keyword evidence="11" id="KW-1185">Reference proteome</keyword>
<evidence type="ECO:0000256" key="6">
    <source>
        <dbReference type="ARBA" id="ARBA00023136"/>
    </source>
</evidence>